<evidence type="ECO:0000313" key="9">
    <source>
        <dbReference type="Proteomes" id="UP000240572"/>
    </source>
</evidence>
<feature type="domain" description="Response regulatory" evidence="7">
    <location>
        <begin position="3"/>
        <end position="119"/>
    </location>
</feature>
<dbReference type="Pfam" id="PF00072">
    <property type="entry name" value="Response_reg"/>
    <property type="match status" value="1"/>
</dbReference>
<keyword evidence="2" id="KW-0805">Transcription regulation</keyword>
<organism evidence="8 9">
    <name type="scientific">Taibaiella chishuiensis</name>
    <dbReference type="NCBI Taxonomy" id="1434707"/>
    <lineage>
        <taxon>Bacteria</taxon>
        <taxon>Pseudomonadati</taxon>
        <taxon>Bacteroidota</taxon>
        <taxon>Chitinophagia</taxon>
        <taxon>Chitinophagales</taxon>
        <taxon>Chitinophagaceae</taxon>
        <taxon>Taibaiella</taxon>
    </lineage>
</organism>
<dbReference type="GO" id="GO:0006355">
    <property type="term" value="P:regulation of DNA-templated transcription"/>
    <property type="evidence" value="ECO:0007669"/>
    <property type="project" value="InterPro"/>
</dbReference>
<name>A0A2P8D778_9BACT</name>
<keyword evidence="9" id="KW-1185">Reference proteome</keyword>
<dbReference type="EMBL" id="PYGD01000002">
    <property type="protein sequence ID" value="PSK93080.1"/>
    <property type="molecule type" value="Genomic_DNA"/>
</dbReference>
<evidence type="ECO:0000256" key="3">
    <source>
        <dbReference type="ARBA" id="ARBA00023125"/>
    </source>
</evidence>
<dbReference type="InterPro" id="IPR016032">
    <property type="entry name" value="Sig_transdc_resp-reg_C-effctor"/>
</dbReference>
<dbReference type="OrthoDB" id="9797341at2"/>
<dbReference type="PROSITE" id="PS50043">
    <property type="entry name" value="HTH_LUXR_2"/>
    <property type="match status" value="1"/>
</dbReference>
<dbReference type="RefSeq" id="WP_106522111.1">
    <property type="nucleotide sequence ID" value="NZ_PYGD01000002.1"/>
</dbReference>
<dbReference type="CDD" id="cd06170">
    <property type="entry name" value="LuxR_C_like"/>
    <property type="match status" value="1"/>
</dbReference>
<keyword evidence="3" id="KW-0238">DNA-binding</keyword>
<dbReference type="Proteomes" id="UP000240572">
    <property type="component" value="Unassembled WGS sequence"/>
</dbReference>
<evidence type="ECO:0000256" key="5">
    <source>
        <dbReference type="PROSITE-ProRule" id="PRU00169"/>
    </source>
</evidence>
<accession>A0A2P8D778</accession>
<proteinExistence type="predicted"/>
<evidence type="ECO:0000256" key="1">
    <source>
        <dbReference type="ARBA" id="ARBA00022553"/>
    </source>
</evidence>
<dbReference type="PROSITE" id="PS50110">
    <property type="entry name" value="RESPONSE_REGULATORY"/>
    <property type="match status" value="1"/>
</dbReference>
<dbReference type="InterPro" id="IPR001789">
    <property type="entry name" value="Sig_transdc_resp-reg_receiver"/>
</dbReference>
<dbReference type="InterPro" id="IPR011006">
    <property type="entry name" value="CheY-like_superfamily"/>
</dbReference>
<dbReference type="InterPro" id="IPR058245">
    <property type="entry name" value="NreC/VraR/RcsB-like_REC"/>
</dbReference>
<dbReference type="SUPFAM" id="SSF52172">
    <property type="entry name" value="CheY-like"/>
    <property type="match status" value="1"/>
</dbReference>
<sequence length="207" mass="23348">MIKTIVTDDHPIVLEGLKNLLNNQEDLELSGFYENGRDLLAALEHLQPDVLLLDINLPDISGIELCRQIRSRDQELRIIALSVHDELPVINSMLQSGVNGYVLKNSVGTEIIKAIHTVMTGESYLCTKTRDRLSRAGEGQLKQVPRITRREKEILQLVAQGYTTPKVAATLFISTHTVESHRKNLMEKFEVNNMTSVIKMATDYQLL</sequence>
<dbReference type="Gene3D" id="3.40.50.2300">
    <property type="match status" value="1"/>
</dbReference>
<feature type="domain" description="HTH luxR-type" evidence="6">
    <location>
        <begin position="140"/>
        <end position="205"/>
    </location>
</feature>
<reference evidence="8 9" key="1">
    <citation type="submission" date="2018-03" db="EMBL/GenBank/DDBJ databases">
        <title>Genomic Encyclopedia of Type Strains, Phase III (KMG-III): the genomes of soil and plant-associated and newly described type strains.</title>
        <authorList>
            <person name="Whitman W."/>
        </authorList>
    </citation>
    <scope>NUCLEOTIDE SEQUENCE [LARGE SCALE GENOMIC DNA]</scope>
    <source>
        <strain evidence="8 9">CGMCC 1.12700</strain>
    </source>
</reference>
<keyword evidence="1 5" id="KW-0597">Phosphoprotein</keyword>
<evidence type="ECO:0000256" key="4">
    <source>
        <dbReference type="ARBA" id="ARBA00023163"/>
    </source>
</evidence>
<dbReference type="InterPro" id="IPR000792">
    <property type="entry name" value="Tscrpt_reg_LuxR_C"/>
</dbReference>
<evidence type="ECO:0000259" key="6">
    <source>
        <dbReference type="PROSITE" id="PS50043"/>
    </source>
</evidence>
<protein>
    <submittedName>
        <fullName evidence="8">LuxR family two component transcriptional regulator</fullName>
    </submittedName>
</protein>
<dbReference type="InterPro" id="IPR039420">
    <property type="entry name" value="WalR-like"/>
</dbReference>
<dbReference type="SMART" id="SM00421">
    <property type="entry name" value="HTH_LUXR"/>
    <property type="match status" value="1"/>
</dbReference>
<dbReference type="GO" id="GO:0000160">
    <property type="term" value="P:phosphorelay signal transduction system"/>
    <property type="evidence" value="ECO:0007669"/>
    <property type="project" value="InterPro"/>
</dbReference>
<dbReference type="PROSITE" id="PS00622">
    <property type="entry name" value="HTH_LUXR_1"/>
    <property type="match status" value="1"/>
</dbReference>
<dbReference type="AlphaFoldDB" id="A0A2P8D778"/>
<dbReference type="PANTHER" id="PTHR43214">
    <property type="entry name" value="TWO-COMPONENT RESPONSE REGULATOR"/>
    <property type="match status" value="1"/>
</dbReference>
<evidence type="ECO:0000259" key="7">
    <source>
        <dbReference type="PROSITE" id="PS50110"/>
    </source>
</evidence>
<evidence type="ECO:0000313" key="8">
    <source>
        <dbReference type="EMBL" id="PSK93080.1"/>
    </source>
</evidence>
<dbReference type="Pfam" id="PF00196">
    <property type="entry name" value="GerE"/>
    <property type="match status" value="1"/>
</dbReference>
<gene>
    <name evidence="8" type="ORF">B0I18_10249</name>
</gene>
<dbReference type="SUPFAM" id="SSF46894">
    <property type="entry name" value="C-terminal effector domain of the bipartite response regulators"/>
    <property type="match status" value="1"/>
</dbReference>
<dbReference type="GO" id="GO:0003677">
    <property type="term" value="F:DNA binding"/>
    <property type="evidence" value="ECO:0007669"/>
    <property type="project" value="UniProtKB-KW"/>
</dbReference>
<feature type="modified residue" description="4-aspartylphosphate" evidence="5">
    <location>
        <position position="54"/>
    </location>
</feature>
<dbReference type="CDD" id="cd17535">
    <property type="entry name" value="REC_NarL-like"/>
    <property type="match status" value="1"/>
</dbReference>
<dbReference type="PANTHER" id="PTHR43214:SF41">
    <property type="entry name" value="NITRATE_NITRITE RESPONSE REGULATOR PROTEIN NARP"/>
    <property type="match status" value="1"/>
</dbReference>
<dbReference type="PRINTS" id="PR00038">
    <property type="entry name" value="HTHLUXR"/>
</dbReference>
<keyword evidence="4" id="KW-0804">Transcription</keyword>
<comment type="caution">
    <text evidence="8">The sequence shown here is derived from an EMBL/GenBank/DDBJ whole genome shotgun (WGS) entry which is preliminary data.</text>
</comment>
<evidence type="ECO:0000256" key="2">
    <source>
        <dbReference type="ARBA" id="ARBA00023015"/>
    </source>
</evidence>
<dbReference type="SMART" id="SM00448">
    <property type="entry name" value="REC"/>
    <property type="match status" value="1"/>
</dbReference>